<accession>Q2SBK7</accession>
<dbReference type="eggNOG" id="COG3339">
    <property type="taxonomic scope" value="Bacteria"/>
</dbReference>
<dbReference type="STRING" id="349521.HCH_05294"/>
<reference evidence="6 7" key="1">
    <citation type="journal article" date="2005" name="Nucleic Acids Res.">
        <title>Genomic blueprint of Hahella chejuensis, a marine microbe producing an algicidal agent.</title>
        <authorList>
            <person name="Jeong H."/>
            <person name="Yim J.H."/>
            <person name="Lee C."/>
            <person name="Choi S.-H."/>
            <person name="Park Y.K."/>
            <person name="Yoon S.H."/>
            <person name="Hur C.-G."/>
            <person name="Kang H.-Y."/>
            <person name="Kim D."/>
            <person name="Lee H.H."/>
            <person name="Park K.H."/>
            <person name="Park S.-H."/>
            <person name="Park H.-S."/>
            <person name="Lee H.K."/>
            <person name="Oh T.K."/>
            <person name="Kim J.F."/>
        </authorList>
    </citation>
    <scope>NUCLEOTIDE SEQUENCE [LARGE SCALE GENOMIC DNA]</scope>
    <source>
        <strain evidence="6 7">KCTC 2396</strain>
    </source>
</reference>
<dbReference type="Proteomes" id="UP000000238">
    <property type="component" value="Chromosome"/>
</dbReference>
<dbReference type="GO" id="GO:0012505">
    <property type="term" value="C:endomembrane system"/>
    <property type="evidence" value="ECO:0007669"/>
    <property type="project" value="UniProtKB-SubCell"/>
</dbReference>
<evidence type="ECO:0000259" key="5">
    <source>
        <dbReference type="Pfam" id="PF06803"/>
    </source>
</evidence>
<feature type="domain" description="DUF1232" evidence="5">
    <location>
        <begin position="65"/>
        <end position="99"/>
    </location>
</feature>
<evidence type="ECO:0000256" key="1">
    <source>
        <dbReference type="ARBA" id="ARBA00004127"/>
    </source>
</evidence>
<organism evidence="6 7">
    <name type="scientific">Hahella chejuensis (strain KCTC 2396)</name>
    <dbReference type="NCBI Taxonomy" id="349521"/>
    <lineage>
        <taxon>Bacteria</taxon>
        <taxon>Pseudomonadati</taxon>
        <taxon>Pseudomonadota</taxon>
        <taxon>Gammaproteobacteria</taxon>
        <taxon>Oceanospirillales</taxon>
        <taxon>Hahellaceae</taxon>
        <taxon>Hahella</taxon>
    </lineage>
</organism>
<dbReference type="HOGENOM" id="CLU_133088_0_1_6"/>
<dbReference type="AlphaFoldDB" id="Q2SBK7"/>
<comment type="subcellular location">
    <subcellularLocation>
        <location evidence="1">Endomembrane system</location>
        <topology evidence="1">Multi-pass membrane protein</topology>
    </subcellularLocation>
</comment>
<sequence length="138" mass="14967">MSINLARNRFSEPPRIESENHPPVSGARLWKKVSAAASAAGVTTVEHALTLYYTAASPNTPMWCKTVIYGALGYFISLIDGIPDLTPILGYTDDLTVMAGAIATIAAHITPEIRHQAQEKTAVWFKTDKKHSSQQGSN</sequence>
<evidence type="ECO:0000313" key="6">
    <source>
        <dbReference type="EMBL" id="ABC31967.1"/>
    </source>
</evidence>
<keyword evidence="2" id="KW-0812">Transmembrane</keyword>
<dbReference type="Pfam" id="PF06803">
    <property type="entry name" value="DUF1232"/>
    <property type="match status" value="1"/>
</dbReference>
<dbReference type="OrthoDB" id="9804184at2"/>
<dbReference type="RefSeq" id="WP_011399031.1">
    <property type="nucleotide sequence ID" value="NC_007645.1"/>
</dbReference>
<protein>
    <submittedName>
        <fullName evidence="6">Uncharacterized conserved protein</fullName>
    </submittedName>
</protein>
<proteinExistence type="predicted"/>
<name>Q2SBK7_HAHCH</name>
<dbReference type="KEGG" id="hch:HCH_05294"/>
<keyword evidence="3" id="KW-1133">Transmembrane helix</keyword>
<evidence type="ECO:0000256" key="2">
    <source>
        <dbReference type="ARBA" id="ARBA00022692"/>
    </source>
</evidence>
<keyword evidence="7" id="KW-1185">Reference proteome</keyword>
<evidence type="ECO:0000256" key="4">
    <source>
        <dbReference type="ARBA" id="ARBA00023136"/>
    </source>
</evidence>
<dbReference type="EMBL" id="CP000155">
    <property type="protein sequence ID" value="ABC31967.1"/>
    <property type="molecule type" value="Genomic_DNA"/>
</dbReference>
<evidence type="ECO:0000313" key="7">
    <source>
        <dbReference type="Proteomes" id="UP000000238"/>
    </source>
</evidence>
<gene>
    <name evidence="6" type="ordered locus">HCH_05294</name>
</gene>
<dbReference type="InterPro" id="IPR010652">
    <property type="entry name" value="DUF1232"/>
</dbReference>
<evidence type="ECO:0000256" key="3">
    <source>
        <dbReference type="ARBA" id="ARBA00022989"/>
    </source>
</evidence>
<keyword evidence="4" id="KW-0472">Membrane</keyword>